<keyword evidence="2" id="KW-1185">Reference proteome</keyword>
<organism evidence="1 2">
    <name type="scientific">Mycolicibacterium madagascariense</name>
    <dbReference type="NCBI Taxonomy" id="212765"/>
    <lineage>
        <taxon>Bacteria</taxon>
        <taxon>Bacillati</taxon>
        <taxon>Actinomycetota</taxon>
        <taxon>Actinomycetes</taxon>
        <taxon>Mycobacteriales</taxon>
        <taxon>Mycobacteriaceae</taxon>
        <taxon>Mycolicibacterium</taxon>
    </lineage>
</organism>
<evidence type="ECO:0000313" key="2">
    <source>
        <dbReference type="Proteomes" id="UP000466517"/>
    </source>
</evidence>
<reference evidence="1 2" key="1">
    <citation type="journal article" date="2019" name="Emerg. Microbes Infect.">
        <title>Comprehensive subspecies identification of 175 nontuberculous mycobacteria species based on 7547 genomic profiles.</title>
        <authorList>
            <person name="Matsumoto Y."/>
            <person name="Kinjo T."/>
            <person name="Motooka D."/>
            <person name="Nabeya D."/>
            <person name="Jung N."/>
            <person name="Uechi K."/>
            <person name="Horii T."/>
            <person name="Iida T."/>
            <person name="Fujita J."/>
            <person name="Nakamura S."/>
        </authorList>
    </citation>
    <scope>NUCLEOTIDE SEQUENCE [LARGE SCALE GENOMIC DNA]</scope>
    <source>
        <strain evidence="1 2">JCM 13574</strain>
    </source>
</reference>
<dbReference type="RefSeq" id="WP_163736377.1">
    <property type="nucleotide sequence ID" value="NZ_AP022610.1"/>
</dbReference>
<gene>
    <name evidence="1" type="ORF">MMAD_21610</name>
</gene>
<dbReference type="AlphaFoldDB" id="A0A7I7XFB5"/>
<dbReference type="Proteomes" id="UP000466517">
    <property type="component" value="Chromosome"/>
</dbReference>
<dbReference type="EMBL" id="AP022610">
    <property type="protein sequence ID" value="BBZ27866.1"/>
    <property type="molecule type" value="Genomic_DNA"/>
</dbReference>
<dbReference type="KEGG" id="mmag:MMAD_21610"/>
<proteinExistence type="predicted"/>
<accession>A0A7I7XFB5</accession>
<sequence>MYDQLEQAVLAAAESGAPPRTFDVGPDAAVEFGTGRNPFDGLQITAWDDVATGRCE</sequence>
<protein>
    <submittedName>
        <fullName evidence="1">Uncharacterized protein</fullName>
    </submittedName>
</protein>
<evidence type="ECO:0000313" key="1">
    <source>
        <dbReference type="EMBL" id="BBZ27866.1"/>
    </source>
</evidence>
<name>A0A7I7XFB5_9MYCO</name>